<comment type="caution">
    <text evidence="2">The sequence shown here is derived from an EMBL/GenBank/DDBJ whole genome shotgun (WGS) entry which is preliminary data.</text>
</comment>
<feature type="signal peptide" evidence="1">
    <location>
        <begin position="1"/>
        <end position="22"/>
    </location>
</feature>
<keyword evidence="3" id="KW-1185">Reference proteome</keyword>
<evidence type="ECO:0000256" key="1">
    <source>
        <dbReference type="SAM" id="SignalP"/>
    </source>
</evidence>
<dbReference type="Proteomes" id="UP000599109">
    <property type="component" value="Unassembled WGS sequence"/>
</dbReference>
<evidence type="ECO:0000313" key="3">
    <source>
        <dbReference type="Proteomes" id="UP000599109"/>
    </source>
</evidence>
<sequence length="257" mass="28040">MHVLRHAALFVFLVAALIPCRAEDFTDETWSALFLTSLLADRVQGVCSEVDPTLGGAIAASLARLREVHARDLLAGRAIAQRKAAPEDLESVGKALAERFTRALQKETDEARHARCTRLVVQLESSARRSRRELVEATFRNWFAQQQRERQIDCARLDGVARSLARRLLSKDSAEAETDQLRADAKMAARAADWCLQAQAAAAREGIGVPGNFGLIGDTARAISDAAAPMLSGGDPAAARARGVDRARRYLAEPDWL</sequence>
<gene>
    <name evidence="2" type="ORF">JJ685_01530</name>
</gene>
<protein>
    <recommendedName>
        <fullName evidence="4">Secreted protein</fullName>
    </recommendedName>
</protein>
<dbReference type="AlphaFoldDB" id="A0A936YXL2"/>
<proteinExistence type="predicted"/>
<dbReference type="RefSeq" id="WP_201672411.1">
    <property type="nucleotide sequence ID" value="NZ_JAEQNE010000001.1"/>
</dbReference>
<evidence type="ECO:0008006" key="4">
    <source>
        <dbReference type="Google" id="ProtNLM"/>
    </source>
</evidence>
<organism evidence="2 3">
    <name type="scientific">Ramlibacter monticola</name>
    <dbReference type="NCBI Taxonomy" id="1926872"/>
    <lineage>
        <taxon>Bacteria</taxon>
        <taxon>Pseudomonadati</taxon>
        <taxon>Pseudomonadota</taxon>
        <taxon>Betaproteobacteria</taxon>
        <taxon>Burkholderiales</taxon>
        <taxon>Comamonadaceae</taxon>
        <taxon>Ramlibacter</taxon>
    </lineage>
</organism>
<reference evidence="2 3" key="1">
    <citation type="journal article" date="2017" name="Int. J. Syst. Evol. Microbiol.">
        <title>Ramlibacter monticola sp. nov., isolated from forest soil.</title>
        <authorList>
            <person name="Chaudhary D.K."/>
            <person name="Kim J."/>
        </authorList>
    </citation>
    <scope>NUCLEOTIDE SEQUENCE [LARGE SCALE GENOMIC DNA]</scope>
    <source>
        <strain evidence="2 3">KACC 19175</strain>
    </source>
</reference>
<name>A0A936YXL2_9BURK</name>
<keyword evidence="1" id="KW-0732">Signal</keyword>
<accession>A0A936YXL2</accession>
<dbReference type="EMBL" id="JAEQNE010000001">
    <property type="protein sequence ID" value="MBL0389815.1"/>
    <property type="molecule type" value="Genomic_DNA"/>
</dbReference>
<feature type="chain" id="PRO_5037451523" description="Secreted protein" evidence="1">
    <location>
        <begin position="23"/>
        <end position="257"/>
    </location>
</feature>
<evidence type="ECO:0000313" key="2">
    <source>
        <dbReference type="EMBL" id="MBL0389815.1"/>
    </source>
</evidence>